<organism evidence="6 7">
    <name type="scientific">Powellomyces hirtus</name>
    <dbReference type="NCBI Taxonomy" id="109895"/>
    <lineage>
        <taxon>Eukaryota</taxon>
        <taxon>Fungi</taxon>
        <taxon>Fungi incertae sedis</taxon>
        <taxon>Chytridiomycota</taxon>
        <taxon>Chytridiomycota incertae sedis</taxon>
        <taxon>Chytridiomycetes</taxon>
        <taxon>Spizellomycetales</taxon>
        <taxon>Powellomycetaceae</taxon>
        <taxon>Powellomyces</taxon>
    </lineage>
</organism>
<protein>
    <recommendedName>
        <fullName evidence="5">RCC1-like domain-containing protein</fullName>
    </recommendedName>
</protein>
<feature type="repeat" description="RCC1" evidence="3">
    <location>
        <begin position="417"/>
        <end position="467"/>
    </location>
</feature>
<feature type="repeat" description="RCC1" evidence="3">
    <location>
        <begin position="55"/>
        <end position="107"/>
    </location>
</feature>
<evidence type="ECO:0000313" key="7">
    <source>
        <dbReference type="Proteomes" id="UP000318582"/>
    </source>
</evidence>
<name>A0A507EEV7_9FUNG</name>
<dbReference type="Proteomes" id="UP000318582">
    <property type="component" value="Unassembled WGS sequence"/>
</dbReference>
<keyword evidence="7" id="KW-1185">Reference proteome</keyword>
<dbReference type="PROSITE" id="PS50012">
    <property type="entry name" value="RCC1_3"/>
    <property type="match status" value="7"/>
</dbReference>
<gene>
    <name evidence="6" type="ORF">PhCBS80983_g00854</name>
</gene>
<keyword evidence="2" id="KW-0677">Repeat</keyword>
<feature type="repeat" description="RCC1" evidence="3">
    <location>
        <begin position="289"/>
        <end position="343"/>
    </location>
</feature>
<dbReference type="EMBL" id="QEAQ01000005">
    <property type="protein sequence ID" value="TPX61935.1"/>
    <property type="molecule type" value="Genomic_DNA"/>
</dbReference>
<accession>A0A507EEV7</accession>
<evidence type="ECO:0000313" key="6">
    <source>
        <dbReference type="EMBL" id="TPX61935.1"/>
    </source>
</evidence>
<dbReference type="InterPro" id="IPR058923">
    <property type="entry name" value="RCC1-like_dom"/>
</dbReference>
<evidence type="ECO:0000256" key="3">
    <source>
        <dbReference type="PROSITE-ProRule" id="PRU00235"/>
    </source>
</evidence>
<dbReference type="PANTHER" id="PTHR45982">
    <property type="entry name" value="REGULATOR OF CHROMOSOME CONDENSATION"/>
    <property type="match status" value="1"/>
</dbReference>
<feature type="repeat" description="RCC1" evidence="3">
    <location>
        <begin position="158"/>
        <end position="210"/>
    </location>
</feature>
<evidence type="ECO:0000259" key="5">
    <source>
        <dbReference type="Pfam" id="PF25390"/>
    </source>
</evidence>
<dbReference type="InterPro" id="IPR000408">
    <property type="entry name" value="Reg_chr_condens"/>
</dbReference>
<feature type="repeat" description="RCC1" evidence="3">
    <location>
        <begin position="108"/>
        <end position="157"/>
    </location>
</feature>
<proteinExistence type="predicted"/>
<feature type="repeat" description="RCC1" evidence="3">
    <location>
        <begin position="344"/>
        <end position="410"/>
    </location>
</feature>
<dbReference type="SUPFAM" id="SSF50985">
    <property type="entry name" value="RCC1/BLIP-II"/>
    <property type="match status" value="1"/>
</dbReference>
<dbReference type="InterPro" id="IPR051553">
    <property type="entry name" value="Ran_GTPase-activating"/>
</dbReference>
<dbReference type="PROSITE" id="PS00626">
    <property type="entry name" value="RCC1_2"/>
    <property type="match status" value="1"/>
</dbReference>
<feature type="domain" description="RCC1-like" evidence="5">
    <location>
        <begin position="57"/>
        <end position="462"/>
    </location>
</feature>
<dbReference type="GO" id="GO:0005085">
    <property type="term" value="F:guanyl-nucleotide exchange factor activity"/>
    <property type="evidence" value="ECO:0007669"/>
    <property type="project" value="TreeGrafter"/>
</dbReference>
<evidence type="ECO:0000256" key="1">
    <source>
        <dbReference type="ARBA" id="ARBA00022658"/>
    </source>
</evidence>
<dbReference type="InterPro" id="IPR009091">
    <property type="entry name" value="RCC1/BLIP-II"/>
</dbReference>
<keyword evidence="1" id="KW-0344">Guanine-nucleotide releasing factor</keyword>
<dbReference type="PRINTS" id="PR00633">
    <property type="entry name" value="RCCNDNSATION"/>
</dbReference>
<dbReference type="AlphaFoldDB" id="A0A507EEV7"/>
<dbReference type="GO" id="GO:0005737">
    <property type="term" value="C:cytoplasm"/>
    <property type="evidence" value="ECO:0007669"/>
    <property type="project" value="TreeGrafter"/>
</dbReference>
<comment type="caution">
    <text evidence="6">The sequence shown here is derived from an EMBL/GenBank/DDBJ whole genome shotgun (WGS) entry which is preliminary data.</text>
</comment>
<dbReference type="Gene3D" id="2.130.10.30">
    <property type="entry name" value="Regulator of chromosome condensation 1/beta-lactamase-inhibitor protein II"/>
    <property type="match status" value="1"/>
</dbReference>
<evidence type="ECO:0000256" key="4">
    <source>
        <dbReference type="SAM" id="MobiDB-lite"/>
    </source>
</evidence>
<reference evidence="6 7" key="1">
    <citation type="journal article" date="2019" name="Sci. Rep.">
        <title>Comparative genomics of chytrid fungi reveal insights into the obligate biotrophic and pathogenic lifestyle of Synchytrium endobioticum.</title>
        <authorList>
            <person name="van de Vossenberg B.T.L.H."/>
            <person name="Warris S."/>
            <person name="Nguyen H.D.T."/>
            <person name="van Gent-Pelzer M.P.E."/>
            <person name="Joly D.L."/>
            <person name="van de Geest H.C."/>
            <person name="Bonants P.J.M."/>
            <person name="Smith D.S."/>
            <person name="Levesque C.A."/>
            <person name="van der Lee T.A.J."/>
        </authorList>
    </citation>
    <scope>NUCLEOTIDE SEQUENCE [LARGE SCALE GENOMIC DNA]</scope>
    <source>
        <strain evidence="6 7">CBS 809.83</strain>
    </source>
</reference>
<feature type="region of interest" description="Disordered" evidence="4">
    <location>
        <begin position="1"/>
        <end position="37"/>
    </location>
</feature>
<sequence>MADKKRRSPATTPSPTKKRAATRSAKASPPRPAPVRRTFTKSIPFVQPMRHETRGEIFVVGNGDCGQLGLGEDVLERDTPAMLKYFSDKNIVKVEAGGLHNMALSKDGKLYSWGCNDQLALGRKGDETVPGPVEGLDDIQVVDVACGDSITVALTTGGRVYQWGTFRNSNGIFGFYPGINVQGTPFLMKEVEKIISIACGNNHVVCTSSDGKIYTWGDGEQGQLGHKVLSARNRYASLVPRGITFYPKALGVQRTTNAEDGTTTLRRPKRTFDRVFCGGYCTFLVHKSQAVFAYGLNQFGQLGLGFNSEEFVHEPQRVEGFNEESGLRCIAGGEHHTLLVDGTGTAYAFGRGQDGQLGLPQELLDEHAPPPFDDGKPSPCLVNSLVPIPSLSGVKWVSANGASCLAVTEKIKPNDDSNLFTWGYGDMGQLDNNASGDERLPYNVNLKGRTVINASMGGQHAVYLLAPKGTGSDT</sequence>
<evidence type="ECO:0000256" key="2">
    <source>
        <dbReference type="ARBA" id="ARBA00022737"/>
    </source>
</evidence>
<dbReference type="PANTHER" id="PTHR45982:SF1">
    <property type="entry name" value="REGULATOR OF CHROMOSOME CONDENSATION"/>
    <property type="match status" value="1"/>
</dbReference>
<dbReference type="STRING" id="109895.A0A507EEV7"/>
<dbReference type="Pfam" id="PF25390">
    <property type="entry name" value="WD40_RLD"/>
    <property type="match status" value="1"/>
</dbReference>
<feature type="repeat" description="RCC1" evidence="3">
    <location>
        <begin position="211"/>
        <end position="288"/>
    </location>
</feature>